<evidence type="ECO:0000256" key="8">
    <source>
        <dbReference type="ARBA" id="ARBA00022989"/>
    </source>
</evidence>
<keyword evidence="9 14" id="KW-0472">Membrane</keyword>
<dbReference type="GO" id="GO:0050380">
    <property type="term" value="F:undecaprenyl-diphosphatase activity"/>
    <property type="evidence" value="ECO:0007669"/>
    <property type="project" value="UniProtKB-UniRule"/>
</dbReference>
<feature type="transmembrane region" description="Helical" evidence="14">
    <location>
        <begin position="184"/>
        <end position="205"/>
    </location>
</feature>
<comment type="miscellaneous">
    <text evidence="14">Bacitracin is thought to be involved in the inhibition of peptidoglycan synthesis by sequestering undecaprenyl diphosphate, thereby reducing the pool of lipid carrier available.</text>
</comment>
<keyword evidence="14" id="KW-0961">Cell wall biogenesis/degradation</keyword>
<keyword evidence="10 14" id="KW-0046">Antibiotic resistance</keyword>
<dbReference type="Pfam" id="PF02673">
    <property type="entry name" value="BacA"/>
    <property type="match status" value="1"/>
</dbReference>
<comment type="caution">
    <text evidence="15">The sequence shown here is derived from an EMBL/GenBank/DDBJ whole genome shotgun (WGS) entry which is preliminary data.</text>
</comment>
<dbReference type="GO" id="GO:0071555">
    <property type="term" value="P:cell wall organization"/>
    <property type="evidence" value="ECO:0007669"/>
    <property type="project" value="UniProtKB-KW"/>
</dbReference>
<dbReference type="AlphaFoldDB" id="A0A840ANX5"/>
<evidence type="ECO:0000256" key="10">
    <source>
        <dbReference type="ARBA" id="ARBA00023251"/>
    </source>
</evidence>
<dbReference type="NCBIfam" id="TIGR00753">
    <property type="entry name" value="undec_PP_bacA"/>
    <property type="match status" value="1"/>
</dbReference>
<evidence type="ECO:0000256" key="4">
    <source>
        <dbReference type="ARBA" id="ARBA00021581"/>
    </source>
</evidence>
<evidence type="ECO:0000256" key="7">
    <source>
        <dbReference type="ARBA" id="ARBA00022801"/>
    </source>
</evidence>
<comment type="function">
    <text evidence="14">Catalyzes the dephosphorylation of undecaprenyl diphosphate (UPP). Confers resistance to bacitracin.</text>
</comment>
<sequence>MDTQSLLDALVLGLIEGLTEFIPVSSTGHLLLIGHFLGFESPGRAFEVLIQLGAILALLTVYFGRIISIIRDFPSDPATRRFVYGVLIAFLPAVVIGVAAHGFIKQVLFESPMLVCIMLILGGFVLLIVDRLDLNPRYHDATRFPLTVYLGIGLAQCLAMVPGVSRSGSTVVAAMMFGSDKRSAAEFSFFLALPTMTGAFAYDLYKNRDAITGAAALDITVGFIAAFITAVFVVRHLLDFVSRRGFAPFAYWRIVVGGVGLAAVLTFG</sequence>
<feature type="transmembrane region" description="Helical" evidence="14">
    <location>
        <begin position="82"/>
        <end position="100"/>
    </location>
</feature>
<evidence type="ECO:0000256" key="6">
    <source>
        <dbReference type="ARBA" id="ARBA00022692"/>
    </source>
</evidence>
<dbReference type="EMBL" id="JACIDS010000003">
    <property type="protein sequence ID" value="MBB3931054.1"/>
    <property type="molecule type" value="Genomic_DNA"/>
</dbReference>
<dbReference type="PANTHER" id="PTHR30622:SF3">
    <property type="entry name" value="UNDECAPRENYL-DIPHOSPHATASE"/>
    <property type="match status" value="1"/>
</dbReference>
<dbReference type="GO" id="GO:0009252">
    <property type="term" value="P:peptidoglycan biosynthetic process"/>
    <property type="evidence" value="ECO:0007669"/>
    <property type="project" value="UniProtKB-KW"/>
</dbReference>
<dbReference type="InterPro" id="IPR003824">
    <property type="entry name" value="UppP"/>
</dbReference>
<evidence type="ECO:0000313" key="15">
    <source>
        <dbReference type="EMBL" id="MBB3931054.1"/>
    </source>
</evidence>
<keyword evidence="6 14" id="KW-0812">Transmembrane</keyword>
<comment type="similarity">
    <text evidence="2 14">Belongs to the UppP family.</text>
</comment>
<keyword evidence="5 14" id="KW-1003">Cell membrane</keyword>
<evidence type="ECO:0000256" key="11">
    <source>
        <dbReference type="ARBA" id="ARBA00032707"/>
    </source>
</evidence>
<keyword evidence="8 14" id="KW-1133">Transmembrane helix</keyword>
<keyword evidence="14" id="KW-0133">Cell shape</keyword>
<comment type="catalytic activity">
    <reaction evidence="13 14">
        <text>di-trans,octa-cis-undecaprenyl diphosphate + H2O = di-trans,octa-cis-undecaprenyl phosphate + phosphate + H(+)</text>
        <dbReference type="Rhea" id="RHEA:28094"/>
        <dbReference type="ChEBI" id="CHEBI:15377"/>
        <dbReference type="ChEBI" id="CHEBI:15378"/>
        <dbReference type="ChEBI" id="CHEBI:43474"/>
        <dbReference type="ChEBI" id="CHEBI:58405"/>
        <dbReference type="ChEBI" id="CHEBI:60392"/>
        <dbReference type="EC" id="3.6.1.27"/>
    </reaction>
</comment>
<dbReference type="GO" id="GO:0005886">
    <property type="term" value="C:plasma membrane"/>
    <property type="evidence" value="ECO:0007669"/>
    <property type="project" value="UniProtKB-SubCell"/>
</dbReference>
<feature type="transmembrane region" description="Helical" evidence="14">
    <location>
        <begin position="144"/>
        <end position="164"/>
    </location>
</feature>
<evidence type="ECO:0000256" key="2">
    <source>
        <dbReference type="ARBA" id="ARBA00010621"/>
    </source>
</evidence>
<gene>
    <name evidence="14" type="primary">uppP</name>
    <name evidence="15" type="ORF">GGR25_002104</name>
</gene>
<organism evidence="15 16">
    <name type="scientific">Kaistia hirudinis</name>
    <dbReference type="NCBI Taxonomy" id="1293440"/>
    <lineage>
        <taxon>Bacteria</taxon>
        <taxon>Pseudomonadati</taxon>
        <taxon>Pseudomonadota</taxon>
        <taxon>Alphaproteobacteria</taxon>
        <taxon>Hyphomicrobiales</taxon>
        <taxon>Kaistiaceae</taxon>
        <taxon>Kaistia</taxon>
    </lineage>
</organism>
<reference evidence="15 16" key="1">
    <citation type="submission" date="2020-08" db="EMBL/GenBank/DDBJ databases">
        <title>Genomic Encyclopedia of Type Strains, Phase IV (KMG-IV): sequencing the most valuable type-strain genomes for metagenomic binning, comparative biology and taxonomic classification.</title>
        <authorList>
            <person name="Goeker M."/>
        </authorList>
    </citation>
    <scope>NUCLEOTIDE SEQUENCE [LARGE SCALE GENOMIC DNA]</scope>
    <source>
        <strain evidence="15 16">DSM 25966</strain>
    </source>
</reference>
<evidence type="ECO:0000256" key="9">
    <source>
        <dbReference type="ARBA" id="ARBA00023136"/>
    </source>
</evidence>
<evidence type="ECO:0000256" key="5">
    <source>
        <dbReference type="ARBA" id="ARBA00022475"/>
    </source>
</evidence>
<feature type="transmembrane region" description="Helical" evidence="14">
    <location>
        <begin position="48"/>
        <end position="70"/>
    </location>
</feature>
<comment type="subcellular location">
    <subcellularLocation>
        <location evidence="1 14">Cell membrane</location>
        <topology evidence="1 14">Multi-pass membrane protein</topology>
    </subcellularLocation>
</comment>
<evidence type="ECO:0000313" key="16">
    <source>
        <dbReference type="Proteomes" id="UP000553963"/>
    </source>
</evidence>
<proteinExistence type="inferred from homology"/>
<feature type="transmembrane region" description="Helical" evidence="14">
    <location>
        <begin position="217"/>
        <end position="238"/>
    </location>
</feature>
<feature type="transmembrane region" description="Helical" evidence="14">
    <location>
        <begin position="112"/>
        <end position="132"/>
    </location>
</feature>
<dbReference type="GO" id="GO:0008360">
    <property type="term" value="P:regulation of cell shape"/>
    <property type="evidence" value="ECO:0007669"/>
    <property type="project" value="UniProtKB-KW"/>
</dbReference>
<dbReference type="NCBIfam" id="NF001389">
    <property type="entry name" value="PRK00281.1-2"/>
    <property type="match status" value="1"/>
</dbReference>
<accession>A0A840ANX5</accession>
<dbReference type="PANTHER" id="PTHR30622">
    <property type="entry name" value="UNDECAPRENYL-DIPHOSPHATASE"/>
    <property type="match status" value="1"/>
</dbReference>
<dbReference type="Proteomes" id="UP000553963">
    <property type="component" value="Unassembled WGS sequence"/>
</dbReference>
<feature type="transmembrane region" description="Helical" evidence="14">
    <location>
        <begin position="250"/>
        <end position="267"/>
    </location>
</feature>
<evidence type="ECO:0000256" key="13">
    <source>
        <dbReference type="ARBA" id="ARBA00047594"/>
    </source>
</evidence>
<evidence type="ECO:0000256" key="12">
    <source>
        <dbReference type="ARBA" id="ARBA00032932"/>
    </source>
</evidence>
<name>A0A840ANX5_9HYPH</name>
<protein>
    <recommendedName>
        <fullName evidence="4 14">Undecaprenyl-diphosphatase</fullName>
        <ecNumber evidence="3 14">3.6.1.27</ecNumber>
    </recommendedName>
    <alternativeName>
        <fullName evidence="12 14">Bacitracin resistance protein</fullName>
    </alternativeName>
    <alternativeName>
        <fullName evidence="11 14">Undecaprenyl pyrophosphate phosphatase</fullName>
    </alternativeName>
</protein>
<dbReference type="GO" id="GO:0046677">
    <property type="term" value="P:response to antibiotic"/>
    <property type="evidence" value="ECO:0007669"/>
    <property type="project" value="UniProtKB-UniRule"/>
</dbReference>
<dbReference type="EC" id="3.6.1.27" evidence="3 14"/>
<keyword evidence="16" id="KW-1185">Reference proteome</keyword>
<keyword evidence="14" id="KW-0573">Peptidoglycan synthesis</keyword>
<keyword evidence="7 14" id="KW-0378">Hydrolase</keyword>
<dbReference type="HAMAP" id="MF_01006">
    <property type="entry name" value="Undec_diphosphatase"/>
    <property type="match status" value="1"/>
</dbReference>
<evidence type="ECO:0000256" key="14">
    <source>
        <dbReference type="HAMAP-Rule" id="MF_01006"/>
    </source>
</evidence>
<dbReference type="RefSeq" id="WP_183398738.1">
    <property type="nucleotide sequence ID" value="NZ_JACIDS010000003.1"/>
</dbReference>
<evidence type="ECO:0000256" key="3">
    <source>
        <dbReference type="ARBA" id="ARBA00012374"/>
    </source>
</evidence>
<evidence type="ECO:0000256" key="1">
    <source>
        <dbReference type="ARBA" id="ARBA00004651"/>
    </source>
</evidence>